<keyword evidence="5 8" id="KW-0238">DNA-binding</keyword>
<evidence type="ECO:0000313" key="12">
    <source>
        <dbReference type="Proteomes" id="UP000658278"/>
    </source>
</evidence>
<feature type="compositionally biased region" description="Acidic residues" evidence="9">
    <location>
        <begin position="869"/>
        <end position="882"/>
    </location>
</feature>
<dbReference type="PROSITE" id="PS52040">
    <property type="entry name" value="TOPO_IIA"/>
    <property type="match status" value="1"/>
</dbReference>
<dbReference type="AlphaFoldDB" id="A0A934RGH4"/>
<dbReference type="RefSeq" id="WP_200282821.1">
    <property type="nucleotide sequence ID" value="NZ_JAENII010000017.1"/>
</dbReference>
<dbReference type="InterPro" id="IPR013758">
    <property type="entry name" value="Topo_IIA_A/C_ab"/>
</dbReference>
<accession>A0A934RGH4</accession>
<dbReference type="GO" id="GO:0003918">
    <property type="term" value="F:DNA topoisomerase type II (double strand cut, ATP-hydrolyzing) activity"/>
    <property type="evidence" value="ECO:0007669"/>
    <property type="project" value="UniProtKB-EC"/>
</dbReference>
<comment type="caution">
    <text evidence="11">The sequence shown here is derived from an EMBL/GenBank/DDBJ whole genome shotgun (WGS) entry which is preliminary data.</text>
</comment>
<dbReference type="InterPro" id="IPR002205">
    <property type="entry name" value="Topo_IIA_dom_A"/>
</dbReference>
<dbReference type="Proteomes" id="UP000658278">
    <property type="component" value="Unassembled WGS sequence"/>
</dbReference>
<keyword evidence="6 8" id="KW-0413">Isomerase</keyword>
<dbReference type="InterPro" id="IPR013757">
    <property type="entry name" value="Topo_IIA_A_a_sf"/>
</dbReference>
<dbReference type="NCBIfam" id="NF004044">
    <property type="entry name" value="PRK05561.1"/>
    <property type="match status" value="1"/>
</dbReference>
<dbReference type="EMBL" id="JAENII010000017">
    <property type="protein sequence ID" value="MBK1828761.1"/>
    <property type="molecule type" value="Genomic_DNA"/>
</dbReference>
<feature type="region of interest" description="Disordered" evidence="9">
    <location>
        <begin position="844"/>
        <end position="882"/>
    </location>
</feature>
<dbReference type="SUPFAM" id="SSF101904">
    <property type="entry name" value="GyrA/ParC C-terminal domain-like"/>
    <property type="match status" value="1"/>
</dbReference>
<keyword evidence="4 8" id="KW-0799">Topoisomerase</keyword>
<evidence type="ECO:0000256" key="7">
    <source>
        <dbReference type="ARBA" id="ARBA00063644"/>
    </source>
</evidence>
<keyword evidence="12" id="KW-1185">Reference proteome</keyword>
<dbReference type="Gene3D" id="3.90.199.10">
    <property type="entry name" value="Topoisomerase II, domain 5"/>
    <property type="match status" value="1"/>
</dbReference>
<dbReference type="InterPro" id="IPR035516">
    <property type="entry name" value="Gyrase/topoIV_suA_C"/>
</dbReference>
<evidence type="ECO:0000256" key="4">
    <source>
        <dbReference type="ARBA" id="ARBA00023029"/>
    </source>
</evidence>
<comment type="catalytic activity">
    <reaction evidence="1 8">
        <text>ATP-dependent breakage, passage and rejoining of double-stranded DNA.</text>
        <dbReference type="EC" id="5.6.2.2"/>
    </reaction>
</comment>
<evidence type="ECO:0000256" key="2">
    <source>
        <dbReference type="ARBA" id="ARBA00008263"/>
    </source>
</evidence>
<evidence type="ECO:0000259" key="10">
    <source>
        <dbReference type="PROSITE" id="PS52040"/>
    </source>
</evidence>
<dbReference type="GO" id="GO:0005524">
    <property type="term" value="F:ATP binding"/>
    <property type="evidence" value="ECO:0007669"/>
    <property type="project" value="InterPro"/>
</dbReference>
<feature type="compositionally biased region" description="Acidic residues" evidence="9">
    <location>
        <begin position="846"/>
        <end position="860"/>
    </location>
</feature>
<organism evidence="11 12">
    <name type="scientific">Haloferula rosea</name>
    <dbReference type="NCBI Taxonomy" id="490093"/>
    <lineage>
        <taxon>Bacteria</taxon>
        <taxon>Pseudomonadati</taxon>
        <taxon>Verrucomicrobiota</taxon>
        <taxon>Verrucomicrobiia</taxon>
        <taxon>Verrucomicrobiales</taxon>
        <taxon>Verrucomicrobiaceae</taxon>
        <taxon>Haloferula</taxon>
    </lineage>
</organism>
<dbReference type="NCBIfam" id="TIGR01063">
    <property type="entry name" value="gyrA"/>
    <property type="match status" value="1"/>
</dbReference>
<dbReference type="PANTHER" id="PTHR43493:SF5">
    <property type="entry name" value="DNA GYRASE SUBUNIT A, CHLOROPLASTIC_MITOCHONDRIAL"/>
    <property type="match status" value="1"/>
</dbReference>
<dbReference type="Gene3D" id="1.10.268.10">
    <property type="entry name" value="Topoisomerase, domain 3"/>
    <property type="match status" value="1"/>
</dbReference>
<comment type="subunit">
    <text evidence="7">Heterotetramer composed of ParC and ParE.</text>
</comment>
<dbReference type="FunFam" id="3.30.1360.40:FF:000002">
    <property type="entry name" value="DNA gyrase subunit A"/>
    <property type="match status" value="1"/>
</dbReference>
<protein>
    <recommendedName>
        <fullName evidence="3">DNA topoisomerase (ATP-hydrolyzing)</fullName>
        <ecNumber evidence="3">5.6.2.2</ecNumber>
    </recommendedName>
</protein>
<proteinExistence type="inferred from homology"/>
<feature type="active site" description="O-(5'-phospho-DNA)-tyrosine intermediate" evidence="8">
    <location>
        <position position="120"/>
    </location>
</feature>
<dbReference type="EC" id="5.6.2.2" evidence="3"/>
<evidence type="ECO:0000256" key="6">
    <source>
        <dbReference type="ARBA" id="ARBA00023235"/>
    </source>
</evidence>
<dbReference type="FunFam" id="2.120.10.90:FF:000005">
    <property type="entry name" value="DNA topoisomerase 4 subunit A"/>
    <property type="match status" value="1"/>
</dbReference>
<evidence type="ECO:0000256" key="5">
    <source>
        <dbReference type="ARBA" id="ARBA00023125"/>
    </source>
</evidence>
<dbReference type="SMART" id="SM00434">
    <property type="entry name" value="TOP4c"/>
    <property type="match status" value="1"/>
</dbReference>
<gene>
    <name evidence="11" type="primary">gyrA</name>
    <name evidence="11" type="ORF">JIN81_17130</name>
</gene>
<dbReference type="InterPro" id="IPR006691">
    <property type="entry name" value="GyrA/parC_rep"/>
</dbReference>
<dbReference type="Gene3D" id="2.120.10.90">
    <property type="entry name" value="DNA gyrase/topoisomerase IV, subunit A, C-terminal"/>
    <property type="match status" value="1"/>
</dbReference>
<dbReference type="NCBIfam" id="NF004043">
    <property type="entry name" value="PRK05560.1"/>
    <property type="match status" value="1"/>
</dbReference>
<dbReference type="Pfam" id="PF00521">
    <property type="entry name" value="DNA_topoisoIV"/>
    <property type="match status" value="1"/>
</dbReference>
<dbReference type="SUPFAM" id="SSF56719">
    <property type="entry name" value="Type II DNA topoisomerase"/>
    <property type="match status" value="1"/>
</dbReference>
<evidence type="ECO:0000313" key="11">
    <source>
        <dbReference type="EMBL" id="MBK1828761.1"/>
    </source>
</evidence>
<dbReference type="InterPro" id="IPR013760">
    <property type="entry name" value="Topo_IIA-like_dom_sf"/>
</dbReference>
<comment type="similarity">
    <text evidence="2">Belongs to the type II topoisomerase GyrA/ParC subunit family.</text>
</comment>
<name>A0A934RGH4_9BACT</name>
<feature type="domain" description="Topo IIA-type catalytic" evidence="10">
    <location>
        <begin position="32"/>
        <end position="519"/>
    </location>
</feature>
<dbReference type="InterPro" id="IPR050220">
    <property type="entry name" value="Type_II_DNA_Topoisomerases"/>
</dbReference>
<dbReference type="GO" id="GO:0005737">
    <property type="term" value="C:cytoplasm"/>
    <property type="evidence" value="ECO:0007669"/>
    <property type="project" value="TreeGrafter"/>
</dbReference>
<dbReference type="GO" id="GO:0006265">
    <property type="term" value="P:DNA topological change"/>
    <property type="evidence" value="ECO:0007669"/>
    <property type="project" value="UniProtKB-UniRule"/>
</dbReference>
<evidence type="ECO:0000256" key="8">
    <source>
        <dbReference type="PROSITE-ProRule" id="PRU01384"/>
    </source>
</evidence>
<reference evidence="11" key="1">
    <citation type="submission" date="2021-01" db="EMBL/GenBank/DDBJ databases">
        <title>Modified the classification status of verrucomicrobia.</title>
        <authorList>
            <person name="Feng X."/>
        </authorList>
    </citation>
    <scope>NUCLEOTIDE SEQUENCE</scope>
    <source>
        <strain evidence="11">KCTC 22201</strain>
    </source>
</reference>
<evidence type="ECO:0000256" key="1">
    <source>
        <dbReference type="ARBA" id="ARBA00000185"/>
    </source>
</evidence>
<sequence length="882" mass="97982">MSEDSIKPISVADEMSKSFLDYSMSVIIARALPDARDGLKPSQRRILLAMNDLSLGPNKQHRKCAKICGDTSGNYHPHGEATIYPTLANMAQPWTMRETLIDGQGNFGSVEGDPPAAMRYTEARLTHMGLAMMTDMDKETVDFVANYDETTTEPVVFPAAIPNLLVNGGTGIAVGMATNIPAHNMGEVIDGVCARIDNPQISVEEMKTHIKGPDFATACEIRGFKGIDSYFRTGRGSVKMRGVMEVEENASGTSTITIRQVPHGVNRATLQQRIAELVREKVLTEISGMRDLSDEETRIEITLKRDARPQVVVNQLYKLTALETSFGVNMLAIHERRPKQMSLLDALDAFIEHRREVVIRRTRFLLKKAEDRAENLEAFLLALGHLDDFIRIIRESRNRDEAREGLKAYTFSTATAERLGVLIRSQPSVQGDRYVFTDRQVNAILELRLYQLTAMEQDKVKGEYDAVILDIKDLMDILAKESRVLEIIKGELLEIKEKHATPRRCPILPDEGEIAIEDLIANDGMIVTLSHRGYVKRTAANEYRVQGRGGKGVRGMETRNASEEEDEQDFVEHLFSVHAHDYLMFFTNTGRVYVERVYGIPEASRAAKGRSIKNVLNLQPDEKIAAMLRVERRLDEDGNETTFGEDAGYVLFATRSGKVKKTSLHDFRNYRKDGIIAIKLEEGNELIGVRLTSGQDQAILVTRKGMSLRFPEDQARSMGRATAGVTGIRPVEGDYVVSLALVTEDSTLLVASENGIGKRTPFDDYRVQSRGGKGIITMKVGEKTGDVVGAVTVEEQDELMLMTTGGLSIRIRVSEVREAGRNTMGVKLVTLKEGEKLQDIARVIPEEEDEDAEPSQEEAMDGGAQETEPASEEANPESSDEA</sequence>
<evidence type="ECO:0000256" key="9">
    <source>
        <dbReference type="SAM" id="MobiDB-lite"/>
    </source>
</evidence>
<dbReference type="FunFam" id="1.10.268.10:FF:000001">
    <property type="entry name" value="DNA gyrase subunit A"/>
    <property type="match status" value="1"/>
</dbReference>
<dbReference type="Pfam" id="PF03989">
    <property type="entry name" value="DNA_gyraseA_C"/>
    <property type="match status" value="6"/>
</dbReference>
<dbReference type="PANTHER" id="PTHR43493">
    <property type="entry name" value="DNA GYRASE/TOPOISOMERASE SUBUNIT A"/>
    <property type="match status" value="1"/>
</dbReference>
<evidence type="ECO:0000256" key="3">
    <source>
        <dbReference type="ARBA" id="ARBA00012895"/>
    </source>
</evidence>
<dbReference type="GO" id="GO:0009330">
    <property type="term" value="C:DNA topoisomerase type II (double strand cut, ATP-hydrolyzing) complex"/>
    <property type="evidence" value="ECO:0007669"/>
    <property type="project" value="TreeGrafter"/>
</dbReference>
<dbReference type="GO" id="GO:0003677">
    <property type="term" value="F:DNA binding"/>
    <property type="evidence" value="ECO:0007669"/>
    <property type="project" value="UniProtKB-UniRule"/>
</dbReference>
<dbReference type="CDD" id="cd00187">
    <property type="entry name" value="TOP4c"/>
    <property type="match status" value="1"/>
</dbReference>
<dbReference type="Gene3D" id="3.30.1360.40">
    <property type="match status" value="1"/>
</dbReference>